<feature type="domain" description="PKD" evidence="4">
    <location>
        <begin position="570"/>
        <end position="653"/>
    </location>
</feature>
<gene>
    <name evidence="5" type="ORF">H9815_09210</name>
</gene>
<dbReference type="SUPFAM" id="SSF49785">
    <property type="entry name" value="Galactose-binding domain-like"/>
    <property type="match status" value="1"/>
</dbReference>
<dbReference type="EMBL" id="DXBY01000154">
    <property type="protein sequence ID" value="HIZ35944.1"/>
    <property type="molecule type" value="Genomic_DNA"/>
</dbReference>
<dbReference type="Pfam" id="PF01261">
    <property type="entry name" value="AP_endonuc_2"/>
    <property type="match status" value="1"/>
</dbReference>
<evidence type="ECO:0000313" key="6">
    <source>
        <dbReference type="Proteomes" id="UP000824037"/>
    </source>
</evidence>
<dbReference type="Pfam" id="PF07081">
    <property type="entry name" value="DUF1349"/>
    <property type="match status" value="1"/>
</dbReference>
<dbReference type="InterPro" id="IPR013022">
    <property type="entry name" value="Xyl_isomerase-like_TIM-brl"/>
</dbReference>
<feature type="chain" id="PRO_5039499865" evidence="3">
    <location>
        <begin position="35"/>
        <end position="1436"/>
    </location>
</feature>
<organism evidence="5 6">
    <name type="scientific">Candidatus Ruania gallistercoris</name>
    <dbReference type="NCBI Taxonomy" id="2838746"/>
    <lineage>
        <taxon>Bacteria</taxon>
        <taxon>Bacillati</taxon>
        <taxon>Actinomycetota</taxon>
        <taxon>Actinomycetes</taxon>
        <taxon>Micrococcales</taxon>
        <taxon>Ruaniaceae</taxon>
        <taxon>Ruania</taxon>
    </lineage>
</organism>
<dbReference type="InterPro" id="IPR013320">
    <property type="entry name" value="ConA-like_dom_sf"/>
</dbReference>
<dbReference type="InterPro" id="IPR013783">
    <property type="entry name" value="Ig-like_fold"/>
</dbReference>
<dbReference type="InterPro" id="IPR011042">
    <property type="entry name" value="6-blade_b-propeller_TolB-like"/>
</dbReference>
<dbReference type="InterPro" id="IPR011041">
    <property type="entry name" value="Quinoprot_gluc/sorb_DH_b-prop"/>
</dbReference>
<dbReference type="Pfam" id="PF07995">
    <property type="entry name" value="GSDH"/>
    <property type="match status" value="1"/>
</dbReference>
<dbReference type="SUPFAM" id="SSF49299">
    <property type="entry name" value="PKD domain"/>
    <property type="match status" value="1"/>
</dbReference>
<sequence>MSRPSRLSQWLARGAAAALAAAVLAPLTISGASAHPGQDEADAGAVAQADAPPGVDWSDYEKLLLTKDTGEPIDLAVLPDSRVLHTARDGVVRLTDPTTGLTTDIAELDVYHNSEDGLQGIALDPNFEENHWIYMAYAPREMSGTSPTGVEYPQTTPSGSAPEQLPDGEDAETYWDQWLGYNVLSRFQFDPETGTLDLDSEQEIIKIDAQRGQCCHVGADIAFDDDGNLYLSTGDNTPAGTPGANGYTPINNAPGMNPGFDSRRGAGNSNDLRGSILRINVLDDIAADAEPGPDSTYTIPEGNLFNSGEYDADLVREEIYVTGVRNPFRIDFDTESGALLWGDYGPDAGSAQDDRGPMGYVEWQVTTEPMNGGWPYCHGPNDGGAYNEWNFEEDVPGEVTFDCANGPVNNSTFNTGLEQLPQVTEPQIWYGDEPGDQPEEWDGLVSFTDEGGQAPMGGPVYRYDAENESTTKFPEIWDGQAFMGEFSQDYVAAFEMDELSSAGEVTDIYNFLPNAHLYEQAVPEWSGIMDMEFGPDGSLYVLEYGKGFFRQNPEAGIYRIDYNPDNKTPRAALVTDQISSSDAPLEVQFDASTSVDPEGEDVTFEWDFEGDGEFVEGEAVESFTYDELGQYTAVVRVTDPDGLFGLAVQEITVGNTAPEISLNIDDGAIFNWGDSVDVSVSVNDAEDGTEPECDRVNWTFGLGHNLHAHPEVSGTGCEFTLETSESAVEHGEGEKIFGSLVVNYTDEPQGDVPATTGEATLTLKPEVQQAEWYDSAEGVNVANDADAGAGSYVTDFEEGDSLTFDPMALTHAPSGEPIDTVTARGSGEGTISLNWEDEVFASFDFSGEAGWQDVTAALEETPEGSGSVVVTSTGGVDLDALTFTASGDGGSEPPLCEDPEAEIGADDEFDGAQVDPCRWEIVDYDADLANVSDGAYHVTTTDADFYGTDNSPVPNILQSKVLTGDQWTVEAAFTADLESAYQQGGIMVRADEDNYVKIDPVYATDDSDTPLRVELRSEVDGEVQNPQDDLTDLALPADGTYYVQLTRDGDAFTGAFSTDGENWQELPSAVSNGQLDDASPGIYALGAQQAEPTTVSFDYFRVVDGEESPAPIAVPVEQVSLQMFSLIPWVDEVGLEGVLERLGEIGFVNIEPFGGNFEGYTAEEFRDLAASYGLSVPSSHYEVDEDSFDATLEFVDTLGQEYVGSGGFAAPGIGSYEDTLATAETMNRLGQRSVEAGVGKFFGHNHDGEFTTTYEHEGEQLSAWEILVAETDPEYVTFELDVAWAAHAGVDVPALIAEYGDRIELLHIKDATGLGSQDGPSFVNLGEGEMALQEILAAAEDAPIAYYALEYDMAADGESFATSGFEYLTGIEAGGPGGEEPVQVTPEEVTFADEPGTADDSFTVPEVEGVQYLLEDEVIEAGTHPGAGSVTITAQA</sequence>
<dbReference type="InterPro" id="IPR000601">
    <property type="entry name" value="PKD_dom"/>
</dbReference>
<dbReference type="InterPro" id="IPR008979">
    <property type="entry name" value="Galactose-bd-like_sf"/>
</dbReference>
<protein>
    <submittedName>
        <fullName evidence="5">PQQ-dependent sugar dehydrogenase</fullName>
    </submittedName>
</protein>
<dbReference type="GO" id="GO:0005975">
    <property type="term" value="P:carbohydrate metabolic process"/>
    <property type="evidence" value="ECO:0007669"/>
    <property type="project" value="UniProtKB-ARBA"/>
</dbReference>
<dbReference type="InterPro" id="IPR005084">
    <property type="entry name" value="CBM6"/>
</dbReference>
<dbReference type="PANTHER" id="PTHR19328">
    <property type="entry name" value="HEDGEHOG-INTERACTING PROTEIN"/>
    <property type="match status" value="1"/>
</dbReference>
<dbReference type="SMART" id="SM00089">
    <property type="entry name" value="PKD"/>
    <property type="match status" value="1"/>
</dbReference>
<dbReference type="Gene3D" id="2.60.120.260">
    <property type="entry name" value="Galactose-binding domain-like"/>
    <property type="match status" value="1"/>
</dbReference>
<evidence type="ECO:0000256" key="1">
    <source>
        <dbReference type="ARBA" id="ARBA00023277"/>
    </source>
</evidence>
<dbReference type="InterPro" id="IPR012938">
    <property type="entry name" value="Glc/Sorbosone_DH"/>
</dbReference>
<dbReference type="Proteomes" id="UP000824037">
    <property type="component" value="Unassembled WGS sequence"/>
</dbReference>
<dbReference type="InterPro" id="IPR009784">
    <property type="entry name" value="DUF1349"/>
</dbReference>
<dbReference type="CDD" id="cd00146">
    <property type="entry name" value="PKD"/>
    <property type="match status" value="1"/>
</dbReference>
<evidence type="ECO:0000256" key="3">
    <source>
        <dbReference type="SAM" id="SignalP"/>
    </source>
</evidence>
<dbReference type="InterPro" id="IPR036237">
    <property type="entry name" value="Xyl_isomerase-like_sf"/>
</dbReference>
<dbReference type="InterPro" id="IPR035986">
    <property type="entry name" value="PKD_dom_sf"/>
</dbReference>
<evidence type="ECO:0000313" key="5">
    <source>
        <dbReference type="EMBL" id="HIZ35944.1"/>
    </source>
</evidence>
<feature type="region of interest" description="Disordered" evidence="2">
    <location>
        <begin position="143"/>
        <end position="168"/>
    </location>
</feature>
<keyword evidence="1" id="KW-0119">Carbohydrate metabolism</keyword>
<accession>A0A9D2EE53</accession>
<dbReference type="Gene3D" id="3.20.20.150">
    <property type="entry name" value="Divalent-metal-dependent TIM barrel enzymes"/>
    <property type="match status" value="1"/>
</dbReference>
<dbReference type="Gene3D" id="2.120.10.30">
    <property type="entry name" value="TolB, C-terminal domain"/>
    <property type="match status" value="1"/>
</dbReference>
<dbReference type="Pfam" id="PF03422">
    <property type="entry name" value="CBM_6"/>
    <property type="match status" value="1"/>
</dbReference>
<dbReference type="Gene3D" id="2.60.120.200">
    <property type="match status" value="1"/>
</dbReference>
<dbReference type="SUPFAM" id="SSF49899">
    <property type="entry name" value="Concanavalin A-like lectins/glucanases"/>
    <property type="match status" value="1"/>
</dbReference>
<dbReference type="GO" id="GO:0030246">
    <property type="term" value="F:carbohydrate binding"/>
    <property type="evidence" value="ECO:0007669"/>
    <property type="project" value="InterPro"/>
</dbReference>
<proteinExistence type="predicted"/>
<comment type="caution">
    <text evidence="5">The sequence shown here is derived from an EMBL/GenBank/DDBJ whole genome shotgun (WGS) entry which is preliminary data.</text>
</comment>
<feature type="non-terminal residue" evidence="5">
    <location>
        <position position="1436"/>
    </location>
</feature>
<dbReference type="SUPFAM" id="SSF50952">
    <property type="entry name" value="Soluble quinoprotein glucose dehydrogenase"/>
    <property type="match status" value="1"/>
</dbReference>
<dbReference type="Gene3D" id="2.60.40.10">
    <property type="entry name" value="Immunoglobulins"/>
    <property type="match status" value="1"/>
</dbReference>
<dbReference type="PROSITE" id="PS50093">
    <property type="entry name" value="PKD"/>
    <property type="match status" value="1"/>
</dbReference>
<dbReference type="PANTHER" id="PTHR19328:SF75">
    <property type="entry name" value="ALDOSE SUGAR DEHYDROGENASE YLII"/>
    <property type="match status" value="1"/>
</dbReference>
<feature type="compositionally biased region" description="Polar residues" evidence="2">
    <location>
        <begin position="143"/>
        <end position="161"/>
    </location>
</feature>
<dbReference type="SUPFAM" id="SSF51658">
    <property type="entry name" value="Xylose isomerase-like"/>
    <property type="match status" value="1"/>
</dbReference>
<name>A0A9D2EE53_9MICO</name>
<evidence type="ECO:0000256" key="2">
    <source>
        <dbReference type="SAM" id="MobiDB-lite"/>
    </source>
</evidence>
<dbReference type="InterPro" id="IPR022409">
    <property type="entry name" value="PKD/Chitinase_dom"/>
</dbReference>
<reference evidence="5" key="1">
    <citation type="journal article" date="2021" name="PeerJ">
        <title>Extensive microbial diversity within the chicken gut microbiome revealed by metagenomics and culture.</title>
        <authorList>
            <person name="Gilroy R."/>
            <person name="Ravi A."/>
            <person name="Getino M."/>
            <person name="Pursley I."/>
            <person name="Horton D.L."/>
            <person name="Alikhan N.F."/>
            <person name="Baker D."/>
            <person name="Gharbi K."/>
            <person name="Hall N."/>
            <person name="Watson M."/>
            <person name="Adriaenssens E.M."/>
            <person name="Foster-Nyarko E."/>
            <person name="Jarju S."/>
            <person name="Secka A."/>
            <person name="Antonio M."/>
            <person name="Oren A."/>
            <person name="Chaudhuri R.R."/>
            <person name="La Ragione R."/>
            <person name="Hildebrand F."/>
            <person name="Pallen M.J."/>
        </authorList>
    </citation>
    <scope>NUCLEOTIDE SEQUENCE</scope>
    <source>
        <strain evidence="5">ChiGjej4B4-7305</strain>
    </source>
</reference>
<reference evidence="5" key="2">
    <citation type="submission" date="2021-04" db="EMBL/GenBank/DDBJ databases">
        <authorList>
            <person name="Gilroy R."/>
        </authorList>
    </citation>
    <scope>NUCLEOTIDE SEQUENCE</scope>
    <source>
        <strain evidence="5">ChiGjej4B4-7305</strain>
    </source>
</reference>
<dbReference type="Pfam" id="PF18911">
    <property type="entry name" value="PKD_4"/>
    <property type="match status" value="1"/>
</dbReference>
<feature type="signal peptide" evidence="3">
    <location>
        <begin position="1"/>
        <end position="34"/>
    </location>
</feature>
<evidence type="ECO:0000259" key="4">
    <source>
        <dbReference type="PROSITE" id="PS50093"/>
    </source>
</evidence>
<keyword evidence="3" id="KW-0732">Signal</keyword>